<reference evidence="1 2" key="1">
    <citation type="submission" date="2018-08" db="EMBL/GenBank/DDBJ databases">
        <title>Streptomyces NEAU-D10 sp. nov., a novel Actinomycete isolated from soil.</title>
        <authorList>
            <person name="Jin L."/>
        </authorList>
    </citation>
    <scope>NUCLEOTIDE SEQUENCE [LARGE SCALE GENOMIC DNA]</scope>
    <source>
        <strain evidence="1 2">NEAU-D10</strain>
    </source>
</reference>
<dbReference type="EMBL" id="QUAC01000023">
    <property type="protein sequence ID" value="REK91541.1"/>
    <property type="molecule type" value="Genomic_DNA"/>
</dbReference>
<keyword evidence="2" id="KW-1185">Reference proteome</keyword>
<organism evidence="1 2">
    <name type="scientific">Streptomyces inhibens</name>
    <dbReference type="NCBI Taxonomy" id="2293571"/>
    <lineage>
        <taxon>Bacteria</taxon>
        <taxon>Bacillati</taxon>
        <taxon>Actinomycetota</taxon>
        <taxon>Actinomycetes</taxon>
        <taxon>Kitasatosporales</taxon>
        <taxon>Streptomycetaceae</taxon>
        <taxon>Streptomyces</taxon>
    </lineage>
</organism>
<comment type="caution">
    <text evidence="1">The sequence shown here is derived from an EMBL/GenBank/DDBJ whole genome shotgun (WGS) entry which is preliminary data.</text>
</comment>
<dbReference type="OrthoDB" id="4926055at2"/>
<dbReference type="RefSeq" id="WP_128503494.1">
    <property type="nucleotide sequence ID" value="NZ_QUAC01000023.1"/>
</dbReference>
<protein>
    <submittedName>
        <fullName evidence="1">Uncharacterized protein</fullName>
    </submittedName>
</protein>
<dbReference type="Proteomes" id="UP000262477">
    <property type="component" value="Unassembled WGS sequence"/>
</dbReference>
<evidence type="ECO:0000313" key="1">
    <source>
        <dbReference type="EMBL" id="REK91541.1"/>
    </source>
</evidence>
<sequence length="108" mass="12486">MVEVHGRCARVEWDGTSDYRAEHLVAAETDDERQEKKEATDLLRDFLDEEPRRSKEVKEEAREAWGISVRTLKRARQKLGVRAFKDGKEWWMEMPAGVREEGGKGATP</sequence>
<evidence type="ECO:0000313" key="2">
    <source>
        <dbReference type="Proteomes" id="UP000262477"/>
    </source>
</evidence>
<dbReference type="AlphaFoldDB" id="A0A371QA36"/>
<proteinExistence type="predicted"/>
<gene>
    <name evidence="1" type="ORF">DY245_03935</name>
</gene>
<name>A0A371QA36_STRIH</name>
<accession>A0A371QA36</accession>